<dbReference type="Pfam" id="PF00005">
    <property type="entry name" value="ABC_tran"/>
    <property type="match status" value="1"/>
</dbReference>
<feature type="domain" description="ABC transporter" evidence="6">
    <location>
        <begin position="5"/>
        <end position="241"/>
    </location>
</feature>
<keyword evidence="8" id="KW-1185">Reference proteome</keyword>
<evidence type="ECO:0000313" key="7">
    <source>
        <dbReference type="EMBL" id="MFH7566051.1"/>
    </source>
</evidence>
<reference evidence="7 8" key="1">
    <citation type="submission" date="2024-08" db="EMBL/GenBank/DDBJ databases">
        <title>Oceanimonas smirnovii Genome sequencing and assembly.</title>
        <authorList>
            <person name="Tang B."/>
        </authorList>
    </citation>
    <scope>NUCLEOTIDE SEQUENCE [LARGE SCALE GENOMIC DNA]</scope>
    <source>
        <strain evidence="7 8">OS2020-119</strain>
    </source>
</reference>
<comment type="caution">
    <text evidence="7">The sequence shown here is derived from an EMBL/GenBank/DDBJ whole genome shotgun (WGS) entry which is preliminary data.</text>
</comment>
<protein>
    <submittedName>
        <fullName evidence="7">ABC transporter ATP-binding protein</fullName>
    </submittedName>
</protein>
<dbReference type="InterPro" id="IPR003439">
    <property type="entry name" value="ABC_transporter-like_ATP-bd"/>
</dbReference>
<dbReference type="InterPro" id="IPR017871">
    <property type="entry name" value="ABC_transporter-like_CS"/>
</dbReference>
<evidence type="ECO:0000259" key="6">
    <source>
        <dbReference type="PROSITE" id="PS50893"/>
    </source>
</evidence>
<dbReference type="PANTHER" id="PTHR42794">
    <property type="entry name" value="HEMIN IMPORT ATP-BINDING PROTEIN HMUV"/>
    <property type="match status" value="1"/>
</dbReference>
<dbReference type="InterPro" id="IPR003593">
    <property type="entry name" value="AAA+_ATPase"/>
</dbReference>
<dbReference type="EMBL" id="JBGFTR010000019">
    <property type="protein sequence ID" value="MFH7566051.1"/>
    <property type="molecule type" value="Genomic_DNA"/>
</dbReference>
<keyword evidence="1" id="KW-0813">Transport</keyword>
<gene>
    <name evidence="7" type="ORF">AB9R89_12030</name>
</gene>
<dbReference type="Proteomes" id="UP001610706">
    <property type="component" value="Unassembled WGS sequence"/>
</dbReference>
<accession>A0ABW7P3I1</accession>
<keyword evidence="3 7" id="KW-0067">ATP-binding</keyword>
<dbReference type="PROSITE" id="PS50893">
    <property type="entry name" value="ABC_TRANSPORTER_2"/>
    <property type="match status" value="1"/>
</dbReference>
<dbReference type="PROSITE" id="PS00211">
    <property type="entry name" value="ABC_TRANSPORTER_1"/>
    <property type="match status" value="1"/>
</dbReference>
<dbReference type="InterPro" id="IPR027417">
    <property type="entry name" value="P-loop_NTPase"/>
</dbReference>
<proteinExistence type="predicted"/>
<evidence type="ECO:0000256" key="3">
    <source>
        <dbReference type="ARBA" id="ARBA00022840"/>
    </source>
</evidence>
<dbReference type="Gene3D" id="3.40.50.300">
    <property type="entry name" value="P-loop containing nucleotide triphosphate hydrolases"/>
    <property type="match status" value="1"/>
</dbReference>
<dbReference type="SMART" id="SM00382">
    <property type="entry name" value="AAA"/>
    <property type="match status" value="1"/>
</dbReference>
<organism evidence="7 8">
    <name type="scientific">Oceanimonas smirnovii</name>
    <dbReference type="NCBI Taxonomy" id="264574"/>
    <lineage>
        <taxon>Bacteria</taxon>
        <taxon>Pseudomonadati</taxon>
        <taxon>Pseudomonadota</taxon>
        <taxon>Gammaproteobacteria</taxon>
        <taxon>Aeromonadales</taxon>
        <taxon>Aeromonadaceae</taxon>
        <taxon>Oceanimonas</taxon>
    </lineage>
</organism>
<dbReference type="SUPFAM" id="SSF52540">
    <property type="entry name" value="P-loop containing nucleoside triphosphate hydrolases"/>
    <property type="match status" value="1"/>
</dbReference>
<sequence length="268" mass="28809">MSDGLTITNLATGYRKRAVVQGVTLPMLSPGGVYSLIGPNAAGKSTLLRALAGLQPATGSVQLNGSELIGKPLADWARSVTYMPQTLPQGVSLNVLESVISALRASPMEGLHSSEAIKQHAVSVLERVGIIELAMRNLGHLSGGQRQLVSLAQVLARNPRVLLLDEPISALDLKHQFRVMRLVRELARERHMIVMVVLHDLSIAARWSDGIVMLARGKVVASGTPEQAITPASLAEVYGVRARIEYCARGQMQVMIDDEAHDDDMVTG</sequence>
<dbReference type="CDD" id="cd03214">
    <property type="entry name" value="ABC_Iron-Siderophores_B12_Hemin"/>
    <property type="match status" value="1"/>
</dbReference>
<keyword evidence="4" id="KW-1278">Translocase</keyword>
<evidence type="ECO:0000313" key="8">
    <source>
        <dbReference type="Proteomes" id="UP001610706"/>
    </source>
</evidence>
<keyword evidence="2" id="KW-0547">Nucleotide-binding</keyword>
<name>A0ABW7P3I1_9GAMM</name>
<evidence type="ECO:0000256" key="2">
    <source>
        <dbReference type="ARBA" id="ARBA00022741"/>
    </source>
</evidence>
<dbReference type="GO" id="GO:0005524">
    <property type="term" value="F:ATP binding"/>
    <property type="evidence" value="ECO:0007669"/>
    <property type="project" value="UniProtKB-KW"/>
</dbReference>
<dbReference type="RefSeq" id="WP_395545646.1">
    <property type="nucleotide sequence ID" value="NZ_CP166302.1"/>
</dbReference>
<evidence type="ECO:0000256" key="5">
    <source>
        <dbReference type="ARBA" id="ARBA00037066"/>
    </source>
</evidence>
<evidence type="ECO:0000256" key="1">
    <source>
        <dbReference type="ARBA" id="ARBA00022448"/>
    </source>
</evidence>
<comment type="function">
    <text evidence="5">Part of the ABC transporter complex HmuTUV involved in hemin import. Responsible for energy coupling to the transport system.</text>
</comment>
<dbReference type="PANTHER" id="PTHR42794:SF1">
    <property type="entry name" value="HEMIN IMPORT ATP-BINDING PROTEIN HMUV"/>
    <property type="match status" value="1"/>
</dbReference>
<evidence type="ECO:0000256" key="4">
    <source>
        <dbReference type="ARBA" id="ARBA00022967"/>
    </source>
</evidence>